<evidence type="ECO:0000313" key="3">
    <source>
        <dbReference type="Proteomes" id="UP000278222"/>
    </source>
</evidence>
<dbReference type="Pfam" id="PF13649">
    <property type="entry name" value="Methyltransf_25"/>
    <property type="match status" value="1"/>
</dbReference>
<comment type="caution">
    <text evidence="2">The sequence shown here is derived from an EMBL/GenBank/DDBJ whole genome shotgun (WGS) entry which is preliminary data.</text>
</comment>
<dbReference type="InterPro" id="IPR041698">
    <property type="entry name" value="Methyltransf_25"/>
</dbReference>
<name>A0A3N1MBG5_9PROT</name>
<dbReference type="SUPFAM" id="SSF53335">
    <property type="entry name" value="S-adenosyl-L-methionine-dependent methyltransferases"/>
    <property type="match status" value="1"/>
</dbReference>
<dbReference type="CDD" id="cd02440">
    <property type="entry name" value="AdoMet_MTases"/>
    <property type="match status" value="1"/>
</dbReference>
<gene>
    <name evidence="2" type="ORF">EDC65_1896</name>
</gene>
<organism evidence="2 3">
    <name type="scientific">Stella humosa</name>
    <dbReference type="NCBI Taxonomy" id="94"/>
    <lineage>
        <taxon>Bacteria</taxon>
        <taxon>Pseudomonadati</taxon>
        <taxon>Pseudomonadota</taxon>
        <taxon>Alphaproteobacteria</taxon>
        <taxon>Rhodospirillales</taxon>
        <taxon>Stellaceae</taxon>
        <taxon>Stella</taxon>
    </lineage>
</organism>
<keyword evidence="2" id="KW-0489">Methyltransferase</keyword>
<keyword evidence="2" id="KW-0808">Transferase</keyword>
<dbReference type="Proteomes" id="UP000278222">
    <property type="component" value="Unassembled WGS sequence"/>
</dbReference>
<dbReference type="InterPro" id="IPR029063">
    <property type="entry name" value="SAM-dependent_MTases_sf"/>
</dbReference>
<dbReference type="EMBL" id="RJKX01000013">
    <property type="protein sequence ID" value="ROQ00100.1"/>
    <property type="molecule type" value="Genomic_DNA"/>
</dbReference>
<dbReference type="Gene3D" id="3.40.50.150">
    <property type="entry name" value="Vaccinia Virus protein VP39"/>
    <property type="match status" value="1"/>
</dbReference>
<accession>A0A3N1MBG5</accession>
<protein>
    <submittedName>
        <fullName evidence="2">Methyltransferase family protein</fullName>
    </submittedName>
</protein>
<feature type="domain" description="Methyltransferase" evidence="1">
    <location>
        <begin position="52"/>
        <end position="162"/>
    </location>
</feature>
<keyword evidence="3" id="KW-1185">Reference proteome</keyword>
<sequence length="258" mass="28599">MSSMNIIGEDDIPVPPMELMRTVGPVDDRFYRNPDRVNIFDYEHSGIDYDGVFDFGCGCGRIARQMMLQAQAPSRYLGIDLNAAAIAWCQANLAPHRPGMAFRHIDIYNRGLNPAGSPAAVAFPAFDGGASLVIAHSVFTHILERDLAFYVGQCARALRPEGGLFRSTWFLFDKRLFPMMQDFQNGLYINLDDPTNAVVYDFAFVRATFAAAGLKMVRIIPPEVRGFQWVIYASRGGPGEAVDFPDDVAPLGRMVPPQ</sequence>
<dbReference type="AlphaFoldDB" id="A0A3N1MBG5"/>
<reference evidence="2 3" key="1">
    <citation type="submission" date="2018-11" db="EMBL/GenBank/DDBJ databases">
        <title>Genomic Encyclopedia of Type Strains, Phase IV (KMG-IV): sequencing the most valuable type-strain genomes for metagenomic binning, comparative biology and taxonomic classification.</title>
        <authorList>
            <person name="Goeker M."/>
        </authorList>
    </citation>
    <scope>NUCLEOTIDE SEQUENCE [LARGE SCALE GENOMIC DNA]</scope>
    <source>
        <strain evidence="2 3">DSM 5900</strain>
    </source>
</reference>
<evidence type="ECO:0000259" key="1">
    <source>
        <dbReference type="Pfam" id="PF13649"/>
    </source>
</evidence>
<proteinExistence type="predicted"/>
<evidence type="ECO:0000313" key="2">
    <source>
        <dbReference type="EMBL" id="ROQ00100.1"/>
    </source>
</evidence>
<dbReference type="GO" id="GO:0032259">
    <property type="term" value="P:methylation"/>
    <property type="evidence" value="ECO:0007669"/>
    <property type="project" value="UniProtKB-KW"/>
</dbReference>
<dbReference type="GO" id="GO:0008168">
    <property type="term" value="F:methyltransferase activity"/>
    <property type="evidence" value="ECO:0007669"/>
    <property type="project" value="UniProtKB-KW"/>
</dbReference>